<keyword evidence="6" id="KW-1185">Reference proteome</keyword>
<dbReference type="OrthoDB" id="4685698at2"/>
<dbReference type="CDD" id="cd01561">
    <property type="entry name" value="CBS_like"/>
    <property type="match status" value="1"/>
</dbReference>
<evidence type="ECO:0000259" key="4">
    <source>
        <dbReference type="Pfam" id="PF00291"/>
    </source>
</evidence>
<protein>
    <submittedName>
        <fullName evidence="5">Cystathionine beta-synthase</fullName>
    </submittedName>
</protein>
<proteinExistence type="predicted"/>
<evidence type="ECO:0000313" key="6">
    <source>
        <dbReference type="Proteomes" id="UP000035034"/>
    </source>
</evidence>
<evidence type="ECO:0000256" key="1">
    <source>
        <dbReference type="ARBA" id="ARBA00001933"/>
    </source>
</evidence>
<dbReference type="GO" id="GO:1901605">
    <property type="term" value="P:alpha-amino acid metabolic process"/>
    <property type="evidence" value="ECO:0007669"/>
    <property type="project" value="UniProtKB-ARBA"/>
</dbReference>
<dbReference type="SUPFAM" id="SSF53686">
    <property type="entry name" value="Tryptophan synthase beta subunit-like PLP-dependent enzymes"/>
    <property type="match status" value="1"/>
</dbReference>
<comment type="caution">
    <text evidence="5">The sequence shown here is derived from an EMBL/GenBank/DDBJ whole genome shotgun (WGS) entry which is preliminary data.</text>
</comment>
<dbReference type="Pfam" id="PF00291">
    <property type="entry name" value="PALP"/>
    <property type="match status" value="1"/>
</dbReference>
<evidence type="ECO:0000256" key="3">
    <source>
        <dbReference type="SAM" id="MobiDB-lite"/>
    </source>
</evidence>
<feature type="region of interest" description="Disordered" evidence="3">
    <location>
        <begin position="337"/>
        <end position="357"/>
    </location>
</feature>
<dbReference type="InterPro" id="IPR050214">
    <property type="entry name" value="Cys_Synth/Cystath_Beta-Synth"/>
</dbReference>
<dbReference type="PANTHER" id="PTHR10314">
    <property type="entry name" value="CYSTATHIONINE BETA-SYNTHASE"/>
    <property type="match status" value="1"/>
</dbReference>
<dbReference type="STRING" id="1077974.GOEFS_124_00090"/>
<dbReference type="AlphaFoldDB" id="H0R6H6"/>
<sequence length="357" mass="38475">MTIVTRTSDLIGDTPLYELARTGTGTRLLLKLDHLNPTGSCKVRMARRIIDEAEEAGHLKVGGEIVEPTSGNTGCGLALIALERGYRFTAVVDHHAAPDKLRMLTALGAELVFVDCPPDGGVASVRRREVAGRLAVQRNAFHPDQHNHTGNGNGYMDLAGELLDELGHVDVLIAAIGTGGSLCGTTKELHARGAHTRSVAVEPVGSIIFDGSPGVYHQTGAGSPAGFPVGRNVIRSVIDESHQVSDADAFACARVMARRNGMLVGGTTGGAVHVALRRLLDYPPGSTVVVLCNDAGEKYLASVFDVEWLRERGVYDEPAHRRVDRWLSAYADSVRVAQQDQQRRDRLQRDQRRRATA</sequence>
<reference evidence="5 6" key="1">
    <citation type="submission" date="2011-12" db="EMBL/GenBank/DDBJ databases">
        <title>Whole genome shotgun sequence of Gordonia effusa NBRC 100432.</title>
        <authorList>
            <person name="Yoshida I."/>
            <person name="Takarada H."/>
            <person name="Hosoyama A."/>
            <person name="Tsuchikane K."/>
            <person name="Katsumata H."/>
            <person name="Yamazaki S."/>
            <person name="Fujita N."/>
        </authorList>
    </citation>
    <scope>NUCLEOTIDE SEQUENCE [LARGE SCALE GENOMIC DNA]</scope>
    <source>
        <strain evidence="5 6">NBRC 100432</strain>
    </source>
</reference>
<organism evidence="5 6">
    <name type="scientific">Gordonia effusa NBRC 100432</name>
    <dbReference type="NCBI Taxonomy" id="1077974"/>
    <lineage>
        <taxon>Bacteria</taxon>
        <taxon>Bacillati</taxon>
        <taxon>Actinomycetota</taxon>
        <taxon>Actinomycetes</taxon>
        <taxon>Mycobacteriales</taxon>
        <taxon>Gordoniaceae</taxon>
        <taxon>Gordonia</taxon>
    </lineage>
</organism>
<evidence type="ECO:0000256" key="2">
    <source>
        <dbReference type="ARBA" id="ARBA00022898"/>
    </source>
</evidence>
<dbReference type="InterPro" id="IPR036052">
    <property type="entry name" value="TrpB-like_PALP_sf"/>
</dbReference>
<gene>
    <name evidence="5" type="primary">cbs</name>
    <name evidence="5" type="ORF">GOEFS_124_00090</name>
</gene>
<dbReference type="InterPro" id="IPR001926">
    <property type="entry name" value="TrpB-like_PALP"/>
</dbReference>
<dbReference type="Proteomes" id="UP000035034">
    <property type="component" value="Unassembled WGS sequence"/>
</dbReference>
<dbReference type="Gene3D" id="3.40.50.1100">
    <property type="match status" value="2"/>
</dbReference>
<dbReference type="RefSeq" id="WP_007320012.1">
    <property type="nucleotide sequence ID" value="NZ_BAEH01000124.1"/>
</dbReference>
<name>H0R6H6_9ACTN</name>
<evidence type="ECO:0000313" key="5">
    <source>
        <dbReference type="EMBL" id="GAB20677.1"/>
    </source>
</evidence>
<feature type="compositionally biased region" description="Basic and acidic residues" evidence="3">
    <location>
        <begin position="341"/>
        <end position="350"/>
    </location>
</feature>
<dbReference type="eggNOG" id="COG0031">
    <property type="taxonomic scope" value="Bacteria"/>
</dbReference>
<feature type="domain" description="Tryptophan synthase beta chain-like PALP" evidence="4">
    <location>
        <begin position="8"/>
        <end position="292"/>
    </location>
</feature>
<comment type="cofactor">
    <cofactor evidence="1">
        <name>pyridoxal 5'-phosphate</name>
        <dbReference type="ChEBI" id="CHEBI:597326"/>
    </cofactor>
</comment>
<accession>H0R6H6</accession>
<keyword evidence="2" id="KW-0663">Pyridoxal phosphate</keyword>
<dbReference type="EMBL" id="BAEH01000124">
    <property type="protein sequence ID" value="GAB20677.1"/>
    <property type="molecule type" value="Genomic_DNA"/>
</dbReference>